<dbReference type="SUPFAM" id="SSF52540">
    <property type="entry name" value="P-loop containing nucleoside triphosphate hydrolases"/>
    <property type="match status" value="1"/>
</dbReference>
<dbReference type="PANTHER" id="PTHR23274">
    <property type="entry name" value="DNA HELICASE-RELATED"/>
    <property type="match status" value="1"/>
</dbReference>
<sequence length="161" mass="18097">MALVSEVYLACPNNLTTDKINDYTVSMLPGHGVQCLSCDTISKAYERIPDFDMLYPTEFLNSINAANFPCHKLVLKRGVTVMLLRNLNQTVGLCNGTRMLVTEVGHRVLKCVVLTPSGVDEEVFIPRIALNTTDVKWPFTLQRRQFPIRICYAMTINKSQG</sequence>
<dbReference type="Pfam" id="PF21530">
    <property type="entry name" value="Pif1_2B_dom"/>
    <property type="match status" value="1"/>
</dbReference>
<accession>A0A3L6FIT8</accession>
<evidence type="ECO:0000259" key="1">
    <source>
        <dbReference type="Pfam" id="PF21530"/>
    </source>
</evidence>
<organism evidence="2">
    <name type="scientific">Zea mays</name>
    <name type="common">Maize</name>
    <dbReference type="NCBI Taxonomy" id="4577"/>
    <lineage>
        <taxon>Eukaryota</taxon>
        <taxon>Viridiplantae</taxon>
        <taxon>Streptophyta</taxon>
        <taxon>Embryophyta</taxon>
        <taxon>Tracheophyta</taxon>
        <taxon>Spermatophyta</taxon>
        <taxon>Magnoliopsida</taxon>
        <taxon>Liliopsida</taxon>
        <taxon>Poales</taxon>
        <taxon>Poaceae</taxon>
        <taxon>PACMAD clade</taxon>
        <taxon>Panicoideae</taxon>
        <taxon>Andropogonodae</taxon>
        <taxon>Andropogoneae</taxon>
        <taxon>Tripsacinae</taxon>
        <taxon>Zea</taxon>
    </lineage>
</organism>
<dbReference type="Proteomes" id="UP000251960">
    <property type="component" value="Chromosome 3"/>
</dbReference>
<gene>
    <name evidence="2" type="ORF">Zm00014a_002467</name>
</gene>
<feature type="domain" description="DNA helicase Pif1-like 2B" evidence="1">
    <location>
        <begin position="58"/>
        <end position="103"/>
    </location>
</feature>
<protein>
    <recommendedName>
        <fullName evidence="1">DNA helicase Pif1-like 2B domain-containing protein</fullName>
    </recommendedName>
</protein>
<dbReference type="AlphaFoldDB" id="A0A3L6FIT8"/>
<dbReference type="PANTHER" id="PTHR23274:SF53">
    <property type="entry name" value="ATP-DEPENDENT DNA HELICASE"/>
    <property type="match status" value="1"/>
</dbReference>
<dbReference type="InterPro" id="IPR049163">
    <property type="entry name" value="Pif1-like_2B_dom"/>
</dbReference>
<evidence type="ECO:0000313" key="2">
    <source>
        <dbReference type="EMBL" id="PWZ33164.1"/>
    </source>
</evidence>
<dbReference type="InterPro" id="IPR027417">
    <property type="entry name" value="P-loop_NTPase"/>
</dbReference>
<comment type="caution">
    <text evidence="2">The sequence shown here is derived from an EMBL/GenBank/DDBJ whole genome shotgun (WGS) entry which is preliminary data.</text>
</comment>
<dbReference type="EMBL" id="NCVQ01000004">
    <property type="protein sequence ID" value="PWZ33164.1"/>
    <property type="molecule type" value="Genomic_DNA"/>
</dbReference>
<reference evidence="2" key="1">
    <citation type="journal article" date="2018" name="Nat. Genet.">
        <title>Extensive intraspecific gene order and gene structural variations between Mo17 and other maize genomes.</title>
        <authorList>
            <person name="Sun S."/>
            <person name="Zhou Y."/>
            <person name="Chen J."/>
            <person name="Shi J."/>
            <person name="Zhao H."/>
            <person name="Zhao H."/>
            <person name="Song W."/>
            <person name="Zhang M."/>
            <person name="Cui Y."/>
            <person name="Dong X."/>
            <person name="Liu H."/>
            <person name="Ma X."/>
            <person name="Jiao Y."/>
            <person name="Wang B."/>
            <person name="Wei X."/>
            <person name="Stein J.C."/>
            <person name="Glaubitz J.C."/>
            <person name="Lu F."/>
            <person name="Yu G."/>
            <person name="Liang C."/>
            <person name="Fengler K."/>
            <person name="Li B."/>
            <person name="Rafalski A."/>
            <person name="Schnable P.S."/>
            <person name="Ware D.H."/>
            <person name="Buckler E.S."/>
            <person name="Lai J."/>
        </authorList>
    </citation>
    <scope>NUCLEOTIDE SEQUENCE [LARGE SCALE GENOMIC DNA]</scope>
    <source>
        <tissue evidence="2">Seedling</tissue>
    </source>
</reference>
<proteinExistence type="predicted"/>
<name>A0A3L6FIT8_MAIZE</name>